<evidence type="ECO:0000313" key="5">
    <source>
        <dbReference type="Proteomes" id="UP001329430"/>
    </source>
</evidence>
<keyword evidence="2" id="KW-0677">Repeat</keyword>
<dbReference type="EMBL" id="JAVRBK010000007">
    <property type="protein sequence ID" value="KAK5641100.1"/>
    <property type="molecule type" value="Genomic_DNA"/>
</dbReference>
<keyword evidence="5" id="KW-1185">Reference proteome</keyword>
<dbReference type="InterPro" id="IPR032675">
    <property type="entry name" value="LRR_dom_sf"/>
</dbReference>
<evidence type="ECO:0000256" key="2">
    <source>
        <dbReference type="ARBA" id="ARBA00022737"/>
    </source>
</evidence>
<dbReference type="SUPFAM" id="SSF52058">
    <property type="entry name" value="L domain-like"/>
    <property type="match status" value="1"/>
</dbReference>
<dbReference type="Proteomes" id="UP001329430">
    <property type="component" value="Chromosome 7"/>
</dbReference>
<keyword evidence="3" id="KW-0732">Signal</keyword>
<dbReference type="InterPro" id="IPR003591">
    <property type="entry name" value="Leu-rich_rpt_typical-subtyp"/>
</dbReference>
<dbReference type="AlphaFoldDB" id="A0AAN7V2J2"/>
<dbReference type="Gene3D" id="3.80.10.10">
    <property type="entry name" value="Ribonuclease Inhibitor"/>
    <property type="match status" value="2"/>
</dbReference>
<gene>
    <name evidence="4" type="ORF">RI129_009647</name>
</gene>
<keyword evidence="1" id="KW-0433">Leucine-rich repeat</keyword>
<proteinExistence type="predicted"/>
<dbReference type="SMART" id="SM00369">
    <property type="entry name" value="LRR_TYP"/>
    <property type="match status" value="6"/>
</dbReference>
<dbReference type="PROSITE" id="PS51450">
    <property type="entry name" value="LRR"/>
    <property type="match status" value="1"/>
</dbReference>
<accession>A0AAN7V2J2</accession>
<feature type="chain" id="PRO_5042870096" evidence="3">
    <location>
        <begin position="21"/>
        <end position="350"/>
    </location>
</feature>
<dbReference type="PANTHER" id="PTHR45617">
    <property type="entry name" value="LEUCINE RICH REPEAT FAMILY PROTEIN"/>
    <property type="match status" value="1"/>
</dbReference>
<evidence type="ECO:0000313" key="4">
    <source>
        <dbReference type="EMBL" id="KAK5641100.1"/>
    </source>
</evidence>
<protein>
    <submittedName>
        <fullName evidence="4">Uncharacterized protein</fullName>
    </submittedName>
</protein>
<organism evidence="4 5">
    <name type="scientific">Pyrocoelia pectoralis</name>
    <dbReference type="NCBI Taxonomy" id="417401"/>
    <lineage>
        <taxon>Eukaryota</taxon>
        <taxon>Metazoa</taxon>
        <taxon>Ecdysozoa</taxon>
        <taxon>Arthropoda</taxon>
        <taxon>Hexapoda</taxon>
        <taxon>Insecta</taxon>
        <taxon>Pterygota</taxon>
        <taxon>Neoptera</taxon>
        <taxon>Endopterygota</taxon>
        <taxon>Coleoptera</taxon>
        <taxon>Polyphaga</taxon>
        <taxon>Elateriformia</taxon>
        <taxon>Elateroidea</taxon>
        <taxon>Lampyridae</taxon>
        <taxon>Lampyrinae</taxon>
        <taxon>Pyrocoelia</taxon>
    </lineage>
</organism>
<dbReference type="PANTHER" id="PTHR45617:SF169">
    <property type="entry name" value="LRRCT DOMAIN-CONTAINING PROTEIN"/>
    <property type="match status" value="1"/>
</dbReference>
<sequence>MDVTYSLLCALLFYSVTVFAQNCVPTFLNNEVEIELSNQKLTTTVTGCLVGNQLPRGNIDSINIKAQVIPSLNSGAISNIQQKFQLHIIHNEIEVIRKNAFRNLPRLQNLHLDHNHIASVEPYAFENLQSIEGVYLSNNNIDVIKKDTFVNLPKLTDIFINNNKLKKFDQNWFVSTPMLIWLVLNDNQIITALQRAAFQDLRSLTTIDFTNNNLSYIHPEAFYGLNQLGELSLGENELTSFEEVNLSYSSAMYRLSIEHNKFTYLSPRFFNAVRGTMTELFIQGNPLQCACVDDLVLWASNNNITLFWKCEEKEVYCVFPLTSENDCVKRAIGQFNSSLIESFRSDCTIE</sequence>
<dbReference type="Pfam" id="PF13855">
    <property type="entry name" value="LRR_8"/>
    <property type="match status" value="2"/>
</dbReference>
<reference evidence="4 5" key="1">
    <citation type="journal article" date="2024" name="Insects">
        <title>An Improved Chromosome-Level Genome Assembly of the Firefly Pyrocoelia pectoralis.</title>
        <authorList>
            <person name="Fu X."/>
            <person name="Meyer-Rochow V.B."/>
            <person name="Ballantyne L."/>
            <person name="Zhu X."/>
        </authorList>
    </citation>
    <scope>NUCLEOTIDE SEQUENCE [LARGE SCALE GENOMIC DNA]</scope>
    <source>
        <strain evidence="4">XCY_ONT2</strain>
    </source>
</reference>
<name>A0AAN7V2J2_9COLE</name>
<comment type="caution">
    <text evidence="4">The sequence shown here is derived from an EMBL/GenBank/DDBJ whole genome shotgun (WGS) entry which is preliminary data.</text>
</comment>
<evidence type="ECO:0000256" key="3">
    <source>
        <dbReference type="SAM" id="SignalP"/>
    </source>
</evidence>
<feature type="signal peptide" evidence="3">
    <location>
        <begin position="1"/>
        <end position="20"/>
    </location>
</feature>
<evidence type="ECO:0000256" key="1">
    <source>
        <dbReference type="ARBA" id="ARBA00022614"/>
    </source>
</evidence>
<dbReference type="InterPro" id="IPR001611">
    <property type="entry name" value="Leu-rich_rpt"/>
</dbReference>